<sequence>MPHSPSAAMLREDDNFSLLLSLHGELRNRVYKYVLSSDTGLLYVNFAAQSPQRPTLVATSNSSDGIDTNEEFNQLKWVSKQLYRETAGLELKFADRIEFTEKEEVPVQQFLMFTAVLSPNKLSWLSTVVLKPLSTGTIEYRMEDTLKAMASTSFFCRHNPKVKVEYVFPGFSVEDAMVPTFETRSLNFIALGLKLCLAFRGGGGLLRWNILLEISPTLAEEAFRWQETHYTVLMVQHIPNFRIYPETTEIDEDFVKKFQDHLQESGGALDLADRWIGLAREWVEDGI</sequence>
<dbReference type="PANTHER" id="PTHR42085:SF1">
    <property type="entry name" value="F-BOX DOMAIN-CONTAINING PROTEIN"/>
    <property type="match status" value="1"/>
</dbReference>
<keyword evidence="2" id="KW-1185">Reference proteome</keyword>
<dbReference type="AlphaFoldDB" id="A0A6A6X5Q9"/>
<proteinExistence type="predicted"/>
<gene>
    <name evidence="1" type="ORF">K505DRAFT_363608</name>
</gene>
<protein>
    <submittedName>
        <fullName evidence="1">Uncharacterized protein</fullName>
    </submittedName>
</protein>
<reference evidence="1" key="1">
    <citation type="journal article" date="2020" name="Stud. Mycol.">
        <title>101 Dothideomycetes genomes: a test case for predicting lifestyles and emergence of pathogens.</title>
        <authorList>
            <person name="Haridas S."/>
            <person name="Albert R."/>
            <person name="Binder M."/>
            <person name="Bloem J."/>
            <person name="Labutti K."/>
            <person name="Salamov A."/>
            <person name="Andreopoulos B."/>
            <person name="Baker S."/>
            <person name="Barry K."/>
            <person name="Bills G."/>
            <person name="Bluhm B."/>
            <person name="Cannon C."/>
            <person name="Castanera R."/>
            <person name="Culley D."/>
            <person name="Daum C."/>
            <person name="Ezra D."/>
            <person name="Gonzalez J."/>
            <person name="Henrissat B."/>
            <person name="Kuo A."/>
            <person name="Liang C."/>
            <person name="Lipzen A."/>
            <person name="Lutzoni F."/>
            <person name="Magnuson J."/>
            <person name="Mondo S."/>
            <person name="Nolan M."/>
            <person name="Ohm R."/>
            <person name="Pangilinan J."/>
            <person name="Park H.-J."/>
            <person name="Ramirez L."/>
            <person name="Alfaro M."/>
            <person name="Sun H."/>
            <person name="Tritt A."/>
            <person name="Yoshinaga Y."/>
            <person name="Zwiers L.-H."/>
            <person name="Turgeon B."/>
            <person name="Goodwin S."/>
            <person name="Spatafora J."/>
            <person name="Crous P."/>
            <person name="Grigoriev I."/>
        </authorList>
    </citation>
    <scope>NUCLEOTIDE SEQUENCE</scope>
    <source>
        <strain evidence="1">CBS 109.77</strain>
    </source>
</reference>
<dbReference type="PANTHER" id="PTHR42085">
    <property type="entry name" value="F-BOX DOMAIN-CONTAINING PROTEIN"/>
    <property type="match status" value="1"/>
</dbReference>
<evidence type="ECO:0000313" key="2">
    <source>
        <dbReference type="Proteomes" id="UP000799757"/>
    </source>
</evidence>
<dbReference type="EMBL" id="MU002008">
    <property type="protein sequence ID" value="KAF2791652.1"/>
    <property type="molecule type" value="Genomic_DNA"/>
</dbReference>
<evidence type="ECO:0000313" key="1">
    <source>
        <dbReference type="EMBL" id="KAF2791652.1"/>
    </source>
</evidence>
<dbReference type="OrthoDB" id="3763763at2759"/>
<accession>A0A6A6X5Q9</accession>
<name>A0A6A6X5Q9_9PLEO</name>
<dbReference type="Proteomes" id="UP000799757">
    <property type="component" value="Unassembled WGS sequence"/>
</dbReference>
<dbReference type="InterPro" id="IPR038883">
    <property type="entry name" value="AN11006-like"/>
</dbReference>
<organism evidence="1 2">
    <name type="scientific">Melanomma pulvis-pyrius CBS 109.77</name>
    <dbReference type="NCBI Taxonomy" id="1314802"/>
    <lineage>
        <taxon>Eukaryota</taxon>
        <taxon>Fungi</taxon>
        <taxon>Dikarya</taxon>
        <taxon>Ascomycota</taxon>
        <taxon>Pezizomycotina</taxon>
        <taxon>Dothideomycetes</taxon>
        <taxon>Pleosporomycetidae</taxon>
        <taxon>Pleosporales</taxon>
        <taxon>Melanommataceae</taxon>
        <taxon>Melanomma</taxon>
    </lineage>
</organism>